<feature type="compositionally biased region" description="Low complexity" evidence="1">
    <location>
        <begin position="219"/>
        <end position="243"/>
    </location>
</feature>
<protein>
    <submittedName>
        <fullName evidence="2">Uncharacterized protein</fullName>
    </submittedName>
</protein>
<dbReference type="SUPFAM" id="SSF52058">
    <property type="entry name" value="L domain-like"/>
    <property type="match status" value="1"/>
</dbReference>
<dbReference type="EMBL" id="JAMSHJ010000005">
    <property type="protein sequence ID" value="KAI5403446.1"/>
    <property type="molecule type" value="Genomic_DNA"/>
</dbReference>
<dbReference type="AlphaFoldDB" id="A0A9D5AD16"/>
<dbReference type="Gene3D" id="3.80.10.10">
    <property type="entry name" value="Ribonuclease Inhibitor"/>
    <property type="match status" value="1"/>
</dbReference>
<dbReference type="Proteomes" id="UP001058974">
    <property type="component" value="Chromosome 5"/>
</dbReference>
<organism evidence="2 3">
    <name type="scientific">Pisum sativum</name>
    <name type="common">Garden pea</name>
    <name type="synonym">Lathyrus oleraceus</name>
    <dbReference type="NCBI Taxonomy" id="3888"/>
    <lineage>
        <taxon>Eukaryota</taxon>
        <taxon>Viridiplantae</taxon>
        <taxon>Streptophyta</taxon>
        <taxon>Embryophyta</taxon>
        <taxon>Tracheophyta</taxon>
        <taxon>Spermatophyta</taxon>
        <taxon>Magnoliopsida</taxon>
        <taxon>eudicotyledons</taxon>
        <taxon>Gunneridae</taxon>
        <taxon>Pentapetalae</taxon>
        <taxon>rosids</taxon>
        <taxon>fabids</taxon>
        <taxon>Fabales</taxon>
        <taxon>Fabaceae</taxon>
        <taxon>Papilionoideae</taxon>
        <taxon>50 kb inversion clade</taxon>
        <taxon>NPAAA clade</taxon>
        <taxon>Hologalegina</taxon>
        <taxon>IRL clade</taxon>
        <taxon>Fabeae</taxon>
        <taxon>Lathyrus</taxon>
    </lineage>
</organism>
<reference evidence="2 3" key="1">
    <citation type="journal article" date="2022" name="Nat. Genet.">
        <title>Improved pea reference genome and pan-genome highlight genomic features and evolutionary characteristics.</title>
        <authorList>
            <person name="Yang T."/>
            <person name="Liu R."/>
            <person name="Luo Y."/>
            <person name="Hu S."/>
            <person name="Wang D."/>
            <person name="Wang C."/>
            <person name="Pandey M.K."/>
            <person name="Ge S."/>
            <person name="Xu Q."/>
            <person name="Li N."/>
            <person name="Li G."/>
            <person name="Huang Y."/>
            <person name="Saxena R.K."/>
            <person name="Ji Y."/>
            <person name="Li M."/>
            <person name="Yan X."/>
            <person name="He Y."/>
            <person name="Liu Y."/>
            <person name="Wang X."/>
            <person name="Xiang C."/>
            <person name="Varshney R.K."/>
            <person name="Ding H."/>
            <person name="Gao S."/>
            <person name="Zong X."/>
        </authorList>
    </citation>
    <scope>NUCLEOTIDE SEQUENCE [LARGE SCALE GENOMIC DNA]</scope>
    <source>
        <strain evidence="2 3">cv. Zhongwan 6</strain>
    </source>
</reference>
<proteinExistence type="predicted"/>
<keyword evidence="3" id="KW-1185">Reference proteome</keyword>
<gene>
    <name evidence="2" type="ORF">KIW84_050859</name>
</gene>
<dbReference type="Gramene" id="Psat05G0085900-T1">
    <property type="protein sequence ID" value="KAI5403446.1"/>
    <property type="gene ID" value="KIW84_050859"/>
</dbReference>
<feature type="region of interest" description="Disordered" evidence="1">
    <location>
        <begin position="189"/>
        <end position="243"/>
    </location>
</feature>
<sequence>MDHLQPTTTPAANHNPIRIKSHKPWITGSPHMLMTIKLDCSFPALNITKKLPLKPAVNIHKLNTLNKIDGTIGDGIVNLKNLTVLELYSNHLTGFIPKDIGNLLKLEKLLFHVNNLTDVYRPRYCDECQRVPTSVTSSKEIAKSAPVFGLEKAVPSKEGGPDAPPVNFDTNQNVFKSGGSISFTTVAGSTGSMQKVRESDGGDAETNTNTGFSVRTSELAVSSATPASLSTPPNSNFSNSSSSLSAIGGISATTASTGVSMATSSTPVMTTSTSTWLNAWLQAIPCQNLQSSNNQQQGNGLHECSSSSWIASCIRPNHINHKSYKQ</sequence>
<comment type="caution">
    <text evidence="2">The sequence shown here is derived from an EMBL/GenBank/DDBJ whole genome shotgun (WGS) entry which is preliminary data.</text>
</comment>
<name>A0A9D5AD16_PEA</name>
<dbReference type="InterPro" id="IPR032675">
    <property type="entry name" value="LRR_dom_sf"/>
</dbReference>
<feature type="compositionally biased region" description="Polar residues" evidence="1">
    <location>
        <begin position="205"/>
        <end position="216"/>
    </location>
</feature>
<dbReference type="PANTHER" id="PTHR48057">
    <property type="entry name" value="LEUCINE-RICH REPEAT SERINE/THREONINE-PROTEIN KINASE 1"/>
    <property type="match status" value="1"/>
</dbReference>
<evidence type="ECO:0000313" key="3">
    <source>
        <dbReference type="Proteomes" id="UP001058974"/>
    </source>
</evidence>
<dbReference type="InterPro" id="IPR052595">
    <property type="entry name" value="LRRC69/RLP"/>
</dbReference>
<accession>A0A9D5AD16</accession>
<evidence type="ECO:0000313" key="2">
    <source>
        <dbReference type="EMBL" id="KAI5403446.1"/>
    </source>
</evidence>
<evidence type="ECO:0000256" key="1">
    <source>
        <dbReference type="SAM" id="MobiDB-lite"/>
    </source>
</evidence>